<evidence type="ECO:0000313" key="2">
    <source>
        <dbReference type="EMBL" id="KAH8038990.1"/>
    </source>
</evidence>
<feature type="region of interest" description="Disordered" evidence="1">
    <location>
        <begin position="53"/>
        <end position="103"/>
    </location>
</feature>
<reference evidence="2" key="2">
    <citation type="submission" date="2021-09" db="EMBL/GenBank/DDBJ databases">
        <authorList>
            <person name="Jia N."/>
            <person name="Wang J."/>
            <person name="Shi W."/>
            <person name="Du L."/>
            <person name="Sun Y."/>
            <person name="Zhan W."/>
            <person name="Jiang J."/>
            <person name="Wang Q."/>
            <person name="Zhang B."/>
            <person name="Ji P."/>
            <person name="Sakyi L.B."/>
            <person name="Cui X."/>
            <person name="Yuan T."/>
            <person name="Jiang B."/>
            <person name="Yang W."/>
            <person name="Lam T.T.-Y."/>
            <person name="Chang Q."/>
            <person name="Ding S."/>
            <person name="Wang X."/>
            <person name="Zhu J."/>
            <person name="Ruan X."/>
            <person name="Zhao L."/>
            <person name="Wei J."/>
            <person name="Que T."/>
            <person name="Du C."/>
            <person name="Cheng J."/>
            <person name="Dai P."/>
            <person name="Han X."/>
            <person name="Huang E."/>
            <person name="Gao Y."/>
            <person name="Liu J."/>
            <person name="Shao H."/>
            <person name="Ye R."/>
            <person name="Li L."/>
            <person name="Wei W."/>
            <person name="Wang X."/>
            <person name="Wang C."/>
            <person name="Huo Q."/>
            <person name="Li W."/>
            <person name="Guo W."/>
            <person name="Chen H."/>
            <person name="Chen S."/>
            <person name="Zhou L."/>
            <person name="Zhou L."/>
            <person name="Ni X."/>
            <person name="Tian J."/>
            <person name="Zhou Y."/>
            <person name="Sheng Y."/>
            <person name="Liu T."/>
            <person name="Pan Y."/>
            <person name="Xia L."/>
            <person name="Li J."/>
            <person name="Zhao F."/>
            <person name="Cao W."/>
        </authorList>
    </citation>
    <scope>NUCLEOTIDE SEQUENCE</scope>
    <source>
        <strain evidence="2">Rmic-2018</strain>
        <tissue evidence="2">Larvae</tissue>
    </source>
</reference>
<dbReference type="EMBL" id="JABSTU010000001">
    <property type="protein sequence ID" value="KAH8038990.1"/>
    <property type="molecule type" value="Genomic_DNA"/>
</dbReference>
<evidence type="ECO:0000256" key="1">
    <source>
        <dbReference type="SAM" id="MobiDB-lite"/>
    </source>
</evidence>
<reference evidence="2" key="1">
    <citation type="journal article" date="2020" name="Cell">
        <title>Large-Scale Comparative Analyses of Tick Genomes Elucidate Their Genetic Diversity and Vector Capacities.</title>
        <authorList>
            <consortium name="Tick Genome and Microbiome Consortium (TIGMIC)"/>
            <person name="Jia N."/>
            <person name="Wang J."/>
            <person name="Shi W."/>
            <person name="Du L."/>
            <person name="Sun Y."/>
            <person name="Zhan W."/>
            <person name="Jiang J.F."/>
            <person name="Wang Q."/>
            <person name="Zhang B."/>
            <person name="Ji P."/>
            <person name="Bell-Sakyi L."/>
            <person name="Cui X.M."/>
            <person name="Yuan T.T."/>
            <person name="Jiang B.G."/>
            <person name="Yang W.F."/>
            <person name="Lam T.T."/>
            <person name="Chang Q.C."/>
            <person name="Ding S.J."/>
            <person name="Wang X.J."/>
            <person name="Zhu J.G."/>
            <person name="Ruan X.D."/>
            <person name="Zhao L."/>
            <person name="Wei J.T."/>
            <person name="Ye R.Z."/>
            <person name="Que T.C."/>
            <person name="Du C.H."/>
            <person name="Zhou Y.H."/>
            <person name="Cheng J.X."/>
            <person name="Dai P.F."/>
            <person name="Guo W.B."/>
            <person name="Han X.H."/>
            <person name="Huang E.J."/>
            <person name="Li L.F."/>
            <person name="Wei W."/>
            <person name="Gao Y.C."/>
            <person name="Liu J.Z."/>
            <person name="Shao H.Z."/>
            <person name="Wang X."/>
            <person name="Wang C.C."/>
            <person name="Yang T.C."/>
            <person name="Huo Q.B."/>
            <person name="Li W."/>
            <person name="Chen H.Y."/>
            <person name="Chen S.E."/>
            <person name="Zhou L.G."/>
            <person name="Ni X.B."/>
            <person name="Tian J.H."/>
            <person name="Sheng Y."/>
            <person name="Liu T."/>
            <person name="Pan Y.S."/>
            <person name="Xia L.Y."/>
            <person name="Li J."/>
            <person name="Zhao F."/>
            <person name="Cao W.C."/>
        </authorList>
    </citation>
    <scope>NUCLEOTIDE SEQUENCE</scope>
    <source>
        <strain evidence="2">Rmic-2018</strain>
    </source>
</reference>
<dbReference type="Proteomes" id="UP000821866">
    <property type="component" value="Chromosome 1"/>
</dbReference>
<gene>
    <name evidence="2" type="ORF">HPB51_004668</name>
</gene>
<proteinExistence type="predicted"/>
<organism evidence="2 3">
    <name type="scientific">Rhipicephalus microplus</name>
    <name type="common">Cattle tick</name>
    <name type="synonym">Boophilus microplus</name>
    <dbReference type="NCBI Taxonomy" id="6941"/>
    <lineage>
        <taxon>Eukaryota</taxon>
        <taxon>Metazoa</taxon>
        <taxon>Ecdysozoa</taxon>
        <taxon>Arthropoda</taxon>
        <taxon>Chelicerata</taxon>
        <taxon>Arachnida</taxon>
        <taxon>Acari</taxon>
        <taxon>Parasitiformes</taxon>
        <taxon>Ixodida</taxon>
        <taxon>Ixodoidea</taxon>
        <taxon>Ixodidae</taxon>
        <taxon>Rhipicephalinae</taxon>
        <taxon>Rhipicephalus</taxon>
        <taxon>Boophilus</taxon>
    </lineage>
</organism>
<keyword evidence="3" id="KW-1185">Reference proteome</keyword>
<evidence type="ECO:0000313" key="3">
    <source>
        <dbReference type="Proteomes" id="UP000821866"/>
    </source>
</evidence>
<accession>A0A9J6EX37</accession>
<feature type="compositionally biased region" description="Basic and acidic residues" evidence="1">
    <location>
        <begin position="59"/>
        <end position="75"/>
    </location>
</feature>
<name>A0A9J6EX37_RHIMP</name>
<comment type="caution">
    <text evidence="2">The sequence shown here is derived from an EMBL/GenBank/DDBJ whole genome shotgun (WGS) entry which is preliminary data.</text>
</comment>
<sequence length="170" mass="18425">MTSESLLLTAATTIALEHPLCIEDRVVASLLARPRVQTPAPVVNNRAVRVTDWRGVGGPDREGAGERDGGRERGNTRQGSRRPRRSTVHSSSRRGRKRHAQRGNRHVVLLATMSLTLVRLGGSSAPFYGWVLDFPSGASVDDVTLAHGGRAIIQTVTRRGVFAESGASYY</sequence>
<dbReference type="AlphaFoldDB" id="A0A9J6EX37"/>
<feature type="compositionally biased region" description="Basic residues" evidence="1">
    <location>
        <begin position="79"/>
        <end position="103"/>
    </location>
</feature>
<protein>
    <submittedName>
        <fullName evidence="2">Uncharacterized protein</fullName>
    </submittedName>
</protein>